<accession>A0A0M6YJH0</accession>
<gene>
    <name evidence="1" type="ORF">JDO7802_01822</name>
</gene>
<dbReference type="OrthoDB" id="9764953at2"/>
<keyword evidence="2" id="KW-1185">Reference proteome</keyword>
<evidence type="ECO:0000313" key="1">
    <source>
        <dbReference type="EMBL" id="CTQ49805.1"/>
    </source>
</evidence>
<dbReference type="EMBL" id="CXSU01000011">
    <property type="protein sequence ID" value="CTQ49805.1"/>
    <property type="molecule type" value="Genomic_DNA"/>
</dbReference>
<evidence type="ECO:0008006" key="3">
    <source>
        <dbReference type="Google" id="ProtNLM"/>
    </source>
</evidence>
<dbReference type="RefSeq" id="WP_055084665.1">
    <property type="nucleotide sequence ID" value="NZ_CXSU01000011.1"/>
</dbReference>
<proteinExistence type="predicted"/>
<sequence>MLGYLVMSVRIVILLIAIPSALKARALHVALPFFDTASLDDLPEISRAARTTANHPRRQMRELSETRFITFPASHDYTPDPTQGIGFRTSEGVKWWGPGRDSAAALASAGHPFDLVRLEGHSHWFYESGEAIAADAWKWMGRVAE</sequence>
<name>A0A0M6YJH0_9RHOB</name>
<dbReference type="Proteomes" id="UP000049222">
    <property type="component" value="Unassembled WGS sequence"/>
</dbReference>
<evidence type="ECO:0000313" key="2">
    <source>
        <dbReference type="Proteomes" id="UP000049222"/>
    </source>
</evidence>
<organism evidence="1 2">
    <name type="scientific">Jannaschia donghaensis</name>
    <dbReference type="NCBI Taxonomy" id="420998"/>
    <lineage>
        <taxon>Bacteria</taxon>
        <taxon>Pseudomonadati</taxon>
        <taxon>Pseudomonadota</taxon>
        <taxon>Alphaproteobacteria</taxon>
        <taxon>Rhodobacterales</taxon>
        <taxon>Roseobacteraceae</taxon>
        <taxon>Jannaschia</taxon>
    </lineage>
</organism>
<protein>
    <recommendedName>
        <fullName evidence="3">Alpha/beta hydrolase family protein</fullName>
    </recommendedName>
</protein>
<reference evidence="1 2" key="1">
    <citation type="submission" date="2015-07" db="EMBL/GenBank/DDBJ databases">
        <authorList>
            <person name="Noorani M."/>
        </authorList>
    </citation>
    <scope>NUCLEOTIDE SEQUENCE [LARGE SCALE GENOMIC DNA]</scope>
    <source>
        <strain evidence="1 2">CECT 7802</strain>
    </source>
</reference>
<dbReference type="AlphaFoldDB" id="A0A0M6YJH0"/>
<dbReference type="STRING" id="420998.JDO7802_01822"/>